<feature type="compositionally biased region" description="Low complexity" evidence="1">
    <location>
        <begin position="541"/>
        <end position="550"/>
    </location>
</feature>
<feature type="region of interest" description="Disordered" evidence="1">
    <location>
        <begin position="244"/>
        <end position="306"/>
    </location>
</feature>
<name>A0ABR3WHB8_9PEZI</name>
<feature type="compositionally biased region" description="Basic and acidic residues" evidence="1">
    <location>
        <begin position="23"/>
        <end position="38"/>
    </location>
</feature>
<evidence type="ECO:0000313" key="4">
    <source>
        <dbReference type="Proteomes" id="UP001586593"/>
    </source>
</evidence>
<comment type="caution">
    <text evidence="3">The sequence shown here is derived from an EMBL/GenBank/DDBJ whole genome shotgun (WGS) entry which is preliminary data.</text>
</comment>
<dbReference type="InterPro" id="IPR013087">
    <property type="entry name" value="Znf_C2H2_type"/>
</dbReference>
<dbReference type="SMART" id="SM00355">
    <property type="entry name" value="ZnF_C2H2"/>
    <property type="match status" value="2"/>
</dbReference>
<feature type="region of interest" description="Disordered" evidence="1">
    <location>
        <begin position="541"/>
        <end position="579"/>
    </location>
</feature>
<feature type="compositionally biased region" description="Polar residues" evidence="1">
    <location>
        <begin position="244"/>
        <end position="259"/>
    </location>
</feature>
<reference evidence="3 4" key="1">
    <citation type="journal article" date="2024" name="Commun. Biol.">
        <title>Comparative genomic analysis of thermophilic fungi reveals convergent evolutionary adaptations and gene losses.</title>
        <authorList>
            <person name="Steindorff A.S."/>
            <person name="Aguilar-Pontes M.V."/>
            <person name="Robinson A.J."/>
            <person name="Andreopoulos B."/>
            <person name="LaButti K."/>
            <person name="Kuo A."/>
            <person name="Mondo S."/>
            <person name="Riley R."/>
            <person name="Otillar R."/>
            <person name="Haridas S."/>
            <person name="Lipzen A."/>
            <person name="Grimwood J."/>
            <person name="Schmutz J."/>
            <person name="Clum A."/>
            <person name="Reid I.D."/>
            <person name="Moisan M.C."/>
            <person name="Butler G."/>
            <person name="Nguyen T.T.M."/>
            <person name="Dewar K."/>
            <person name="Conant G."/>
            <person name="Drula E."/>
            <person name="Henrissat B."/>
            <person name="Hansel C."/>
            <person name="Singer S."/>
            <person name="Hutchinson M.I."/>
            <person name="de Vries R.P."/>
            <person name="Natvig D.O."/>
            <person name="Powell A.J."/>
            <person name="Tsang A."/>
            <person name="Grigoriev I.V."/>
        </authorList>
    </citation>
    <scope>NUCLEOTIDE SEQUENCE [LARGE SCALE GENOMIC DNA]</scope>
    <source>
        <strain evidence="3 4">ATCC 24622</strain>
    </source>
</reference>
<organism evidence="3 4">
    <name type="scientific">Phialemonium thermophilum</name>
    <dbReference type="NCBI Taxonomy" id="223376"/>
    <lineage>
        <taxon>Eukaryota</taxon>
        <taxon>Fungi</taxon>
        <taxon>Dikarya</taxon>
        <taxon>Ascomycota</taxon>
        <taxon>Pezizomycotina</taxon>
        <taxon>Sordariomycetes</taxon>
        <taxon>Sordariomycetidae</taxon>
        <taxon>Cephalothecales</taxon>
        <taxon>Cephalothecaceae</taxon>
        <taxon>Phialemonium</taxon>
    </lineage>
</organism>
<protein>
    <recommendedName>
        <fullName evidence="2">C2H2-type domain-containing protein</fullName>
    </recommendedName>
</protein>
<proteinExistence type="predicted"/>
<feature type="compositionally biased region" description="Basic residues" evidence="1">
    <location>
        <begin position="562"/>
        <end position="572"/>
    </location>
</feature>
<feature type="region of interest" description="Disordered" evidence="1">
    <location>
        <begin position="394"/>
        <end position="429"/>
    </location>
</feature>
<keyword evidence="4" id="KW-1185">Reference proteome</keyword>
<dbReference type="EMBL" id="JAZHXJ010000405">
    <property type="protein sequence ID" value="KAL1861779.1"/>
    <property type="molecule type" value="Genomic_DNA"/>
</dbReference>
<feature type="domain" description="C2H2-type" evidence="2">
    <location>
        <begin position="359"/>
        <end position="387"/>
    </location>
</feature>
<feature type="compositionally biased region" description="Low complexity" evidence="1">
    <location>
        <begin position="270"/>
        <end position="287"/>
    </location>
</feature>
<feature type="compositionally biased region" description="Basic residues" evidence="1">
    <location>
        <begin position="288"/>
        <end position="299"/>
    </location>
</feature>
<gene>
    <name evidence="3" type="ORF">VTK73DRAFT_6912</name>
</gene>
<sequence length="651" mass="72240">MHREREGLRNASSSRPCWPDPGSQHDAKESTIMERTHSADSGYDSHPAAVVSPDSQVWQEDEHAAVPYGDDYQQTYPAGPNEISWTMQPGSQSQYGSVWPTATAQTTYGGAPSAYQQQARQNSLPQGQILDREEADHDYDDYETPSPVTPFSPAGGYAPIPGVHGEQMIDWRVEGEPQDSIMLDTATAWANANEESYAYGQPHDQGRHLRCHGHGDNPGGQSTTTPYHDSVWFGAEANTFSACSTQQARPVHPQAQQHAAVTDDARGQTRPSYRSGSTWSSSTAPAATRRRGTRGKPAPRQRTVSQTTAISAASATAADPNNQFACIFPGCSAKKPFGRVADLDRHMKFIHFKETAQAIFCDYPKCDRKEKPFHRLDHLREHLRDVHKEDLFKRGQPLPTQLGSTADGYEQDEADDHDGGGGGGGAPSPAAVWREWREWWKIRAPKAVWDAWWRCKECLTRVSIEADGYACPKCKSRCEMERQAMRRELPLSCDYDGCPSRADGGNGEPWGTSSAGPRLFYRCDELRKHLRDWHDEDLPLPMLLPTAPTAQGHDGSGSQGKTKGKGKGKKGQHAGATTSVPGHVAEAGETAYVFKELDSREWWKTRVVDPRWWRCNRCMTRAGAFADGWACPHCFYPCDRQRIEARGYPAD</sequence>
<accession>A0ABR3WHB8</accession>
<evidence type="ECO:0000313" key="3">
    <source>
        <dbReference type="EMBL" id="KAL1861779.1"/>
    </source>
</evidence>
<dbReference type="Proteomes" id="UP001586593">
    <property type="component" value="Unassembled WGS sequence"/>
</dbReference>
<feature type="region of interest" description="Disordered" evidence="1">
    <location>
        <begin position="198"/>
        <end position="228"/>
    </location>
</feature>
<dbReference type="Gene3D" id="3.30.160.60">
    <property type="entry name" value="Classic Zinc Finger"/>
    <property type="match status" value="1"/>
</dbReference>
<feature type="domain" description="C2H2-type" evidence="2">
    <location>
        <begin position="324"/>
        <end position="351"/>
    </location>
</feature>
<evidence type="ECO:0000259" key="2">
    <source>
        <dbReference type="SMART" id="SM00355"/>
    </source>
</evidence>
<evidence type="ECO:0000256" key="1">
    <source>
        <dbReference type="SAM" id="MobiDB-lite"/>
    </source>
</evidence>
<feature type="region of interest" description="Disordered" evidence="1">
    <location>
        <begin position="1"/>
        <end position="59"/>
    </location>
</feature>